<reference evidence="3" key="1">
    <citation type="submission" date="2021-07" db="EMBL/GenBank/DDBJ databases">
        <title>Xylan utilisation by Bifidobacterium pseudocatenulatum.</title>
        <authorList>
            <person name="Watanabe Y."/>
        </authorList>
    </citation>
    <scope>NUCLEOTIDE SEQUENCE</scope>
    <source>
        <strain evidence="3">YIT12824</strain>
    </source>
</reference>
<organism evidence="3 4">
    <name type="scientific">Bifidobacterium pseudocatenulatum</name>
    <dbReference type="NCBI Taxonomy" id="28026"/>
    <lineage>
        <taxon>Bacteria</taxon>
        <taxon>Bacillati</taxon>
        <taxon>Actinomycetota</taxon>
        <taxon>Actinomycetes</taxon>
        <taxon>Bifidobacteriales</taxon>
        <taxon>Bifidobacteriaceae</taxon>
        <taxon>Bifidobacterium</taxon>
    </lineage>
</organism>
<proteinExistence type="inferred from homology"/>
<dbReference type="Pfam" id="PF00535">
    <property type="entry name" value="Glycos_transf_2"/>
    <property type="match status" value="1"/>
</dbReference>
<accession>A0AAW4TY66</accession>
<dbReference type="InterPro" id="IPR050256">
    <property type="entry name" value="Glycosyltransferase_2"/>
</dbReference>
<dbReference type="EMBL" id="JAHXEI010000009">
    <property type="protein sequence ID" value="MCB4880898.1"/>
    <property type="molecule type" value="Genomic_DNA"/>
</dbReference>
<dbReference type="AlphaFoldDB" id="A0AAW4TY66"/>
<dbReference type="SUPFAM" id="SSF53448">
    <property type="entry name" value="Nucleotide-diphospho-sugar transferases"/>
    <property type="match status" value="1"/>
</dbReference>
<evidence type="ECO:0000259" key="2">
    <source>
        <dbReference type="Pfam" id="PF00535"/>
    </source>
</evidence>
<dbReference type="InterPro" id="IPR001173">
    <property type="entry name" value="Glyco_trans_2-like"/>
</dbReference>
<dbReference type="Proteomes" id="UP001197735">
    <property type="component" value="Unassembled WGS sequence"/>
</dbReference>
<comment type="similarity">
    <text evidence="1">Belongs to the glycosyltransferase 2 family.</text>
</comment>
<protein>
    <submittedName>
        <fullName evidence="3">Glycosyltransferase family 2 protein</fullName>
    </submittedName>
</protein>
<dbReference type="PANTHER" id="PTHR48090:SF7">
    <property type="entry name" value="RFBJ PROTEIN"/>
    <property type="match status" value="1"/>
</dbReference>
<dbReference type="CDD" id="cd04179">
    <property type="entry name" value="DPM_DPG-synthase_like"/>
    <property type="match status" value="1"/>
</dbReference>
<gene>
    <name evidence="3" type="ORF">KZP06_09240</name>
</gene>
<dbReference type="Gene3D" id="3.90.550.10">
    <property type="entry name" value="Spore Coat Polysaccharide Biosynthesis Protein SpsA, Chain A"/>
    <property type="match status" value="1"/>
</dbReference>
<comment type="caution">
    <text evidence="3">The sequence shown here is derived from an EMBL/GenBank/DDBJ whole genome shotgun (WGS) entry which is preliminary data.</text>
</comment>
<dbReference type="PANTHER" id="PTHR48090">
    <property type="entry name" value="UNDECAPRENYL-PHOSPHATE 4-DEOXY-4-FORMAMIDO-L-ARABINOSE TRANSFERASE-RELATED"/>
    <property type="match status" value="1"/>
</dbReference>
<sequence length="139" mass="15583">MRLFIQIPCLNEEKTLPLVLEHMPTQIPGIDDIQLLIIDNGCSDKTVEAVQKLGIKHFVCHAKPMGLARAFRDGVDYALKHGADIVVNTDGNNQYPSETIGELVQPIIRHEADIVVGDRQTATIKEFSWFKCKMQHFGS</sequence>
<dbReference type="RefSeq" id="WP_226590961.1">
    <property type="nucleotide sequence ID" value="NZ_JAHXEI010000009.1"/>
</dbReference>
<name>A0AAW4TY66_BIFPS</name>
<feature type="domain" description="Glycosyltransferase 2-like" evidence="2">
    <location>
        <begin position="7"/>
        <end position="132"/>
    </location>
</feature>
<evidence type="ECO:0000313" key="4">
    <source>
        <dbReference type="Proteomes" id="UP001197735"/>
    </source>
</evidence>
<evidence type="ECO:0000313" key="3">
    <source>
        <dbReference type="EMBL" id="MCB4880898.1"/>
    </source>
</evidence>
<dbReference type="InterPro" id="IPR029044">
    <property type="entry name" value="Nucleotide-diphossugar_trans"/>
</dbReference>
<evidence type="ECO:0000256" key="1">
    <source>
        <dbReference type="ARBA" id="ARBA00006739"/>
    </source>
</evidence>